<proteinExistence type="predicted"/>
<dbReference type="Proteomes" id="UP001057402">
    <property type="component" value="Chromosome 12"/>
</dbReference>
<name>A0ACB9L4A7_9MYRT</name>
<evidence type="ECO:0000313" key="1">
    <source>
        <dbReference type="EMBL" id="KAI4304223.1"/>
    </source>
</evidence>
<keyword evidence="2" id="KW-1185">Reference proteome</keyword>
<dbReference type="EMBL" id="CM042891">
    <property type="protein sequence ID" value="KAI4304223.1"/>
    <property type="molecule type" value="Genomic_DNA"/>
</dbReference>
<gene>
    <name evidence="1" type="ORF">MLD38_039767</name>
</gene>
<organism evidence="1 2">
    <name type="scientific">Melastoma candidum</name>
    <dbReference type="NCBI Taxonomy" id="119954"/>
    <lineage>
        <taxon>Eukaryota</taxon>
        <taxon>Viridiplantae</taxon>
        <taxon>Streptophyta</taxon>
        <taxon>Embryophyta</taxon>
        <taxon>Tracheophyta</taxon>
        <taxon>Spermatophyta</taxon>
        <taxon>Magnoliopsida</taxon>
        <taxon>eudicotyledons</taxon>
        <taxon>Gunneridae</taxon>
        <taxon>Pentapetalae</taxon>
        <taxon>rosids</taxon>
        <taxon>malvids</taxon>
        <taxon>Myrtales</taxon>
        <taxon>Melastomataceae</taxon>
        <taxon>Melastomatoideae</taxon>
        <taxon>Melastomateae</taxon>
        <taxon>Melastoma</taxon>
    </lineage>
</organism>
<comment type="caution">
    <text evidence="1">The sequence shown here is derived from an EMBL/GenBank/DDBJ whole genome shotgun (WGS) entry which is preliminary data.</text>
</comment>
<accession>A0ACB9L4A7</accession>
<reference evidence="2" key="1">
    <citation type="journal article" date="2023" name="Front. Plant Sci.">
        <title>Chromosomal-level genome assembly of Melastoma candidum provides insights into trichome evolution.</title>
        <authorList>
            <person name="Zhong Y."/>
            <person name="Wu W."/>
            <person name="Sun C."/>
            <person name="Zou P."/>
            <person name="Liu Y."/>
            <person name="Dai S."/>
            <person name="Zhou R."/>
        </authorList>
    </citation>
    <scope>NUCLEOTIDE SEQUENCE [LARGE SCALE GENOMIC DNA]</scope>
</reference>
<evidence type="ECO:0000313" key="2">
    <source>
        <dbReference type="Proteomes" id="UP001057402"/>
    </source>
</evidence>
<sequence length="104" mass="11200">MSDNKVLLTYKRKRVSATSSLPHEDGAHCPHLKGPAATLQRTSDKSQLSDTKDASVEQKCSGVARECCSCDAGVSSSSLVAKYPHIIKNDENVDEELSSCSVFI</sequence>
<protein>
    <submittedName>
        <fullName evidence="1">Uncharacterized protein</fullName>
    </submittedName>
</protein>